<dbReference type="PANTHER" id="PTHR47102">
    <property type="entry name" value="PROTEIN BNI1"/>
    <property type="match status" value="1"/>
</dbReference>
<feature type="region of interest" description="Disordered" evidence="3">
    <location>
        <begin position="260"/>
        <end position="299"/>
    </location>
</feature>
<feature type="region of interest" description="Disordered" evidence="3">
    <location>
        <begin position="323"/>
        <end position="343"/>
    </location>
</feature>
<dbReference type="SMART" id="SM01140">
    <property type="entry name" value="Drf_GBD"/>
    <property type="match status" value="1"/>
</dbReference>
<evidence type="ECO:0000256" key="3">
    <source>
        <dbReference type="SAM" id="MobiDB-lite"/>
    </source>
</evidence>
<dbReference type="GO" id="GO:0015629">
    <property type="term" value="C:actin cytoskeleton"/>
    <property type="evidence" value="ECO:0007669"/>
    <property type="project" value="UniProtKB-ARBA"/>
</dbReference>
<dbReference type="InterPro" id="IPR011989">
    <property type="entry name" value="ARM-like"/>
</dbReference>
<dbReference type="AlphaFoldDB" id="A0AAD5V3V0"/>
<feature type="compositionally biased region" description="Basic and acidic residues" evidence="3">
    <location>
        <begin position="334"/>
        <end position="343"/>
    </location>
</feature>
<accession>A0AAD5V3V0</accession>
<dbReference type="PANTHER" id="PTHR47102:SF2">
    <property type="entry name" value="PROTEIN BNI1"/>
    <property type="match status" value="1"/>
</dbReference>
<proteinExistence type="inferred from homology"/>
<dbReference type="GO" id="GO:0051301">
    <property type="term" value="P:cell division"/>
    <property type="evidence" value="ECO:0007669"/>
    <property type="project" value="UniProtKB-ARBA"/>
</dbReference>
<organism evidence="5 6">
    <name type="scientific">Meripilus lineatus</name>
    <dbReference type="NCBI Taxonomy" id="2056292"/>
    <lineage>
        <taxon>Eukaryota</taxon>
        <taxon>Fungi</taxon>
        <taxon>Dikarya</taxon>
        <taxon>Basidiomycota</taxon>
        <taxon>Agaricomycotina</taxon>
        <taxon>Agaricomycetes</taxon>
        <taxon>Polyporales</taxon>
        <taxon>Meripilaceae</taxon>
        <taxon>Meripilus</taxon>
    </lineage>
</organism>
<name>A0AAD5V3V0_9APHY</name>
<evidence type="ECO:0000313" key="5">
    <source>
        <dbReference type="EMBL" id="KAJ3481363.1"/>
    </source>
</evidence>
<dbReference type="GO" id="GO:0003779">
    <property type="term" value="F:actin binding"/>
    <property type="evidence" value="ECO:0007669"/>
    <property type="project" value="InterPro"/>
</dbReference>
<evidence type="ECO:0000256" key="2">
    <source>
        <dbReference type="SAM" id="Coils"/>
    </source>
</evidence>
<dbReference type="InterPro" id="IPR010473">
    <property type="entry name" value="GTPase-bd"/>
</dbReference>
<dbReference type="SUPFAM" id="SSF48371">
    <property type="entry name" value="ARM repeat"/>
    <property type="match status" value="1"/>
</dbReference>
<evidence type="ECO:0000259" key="4">
    <source>
        <dbReference type="PROSITE" id="PS51232"/>
    </source>
</evidence>
<dbReference type="GO" id="GO:0031267">
    <property type="term" value="F:small GTPase binding"/>
    <property type="evidence" value="ECO:0007669"/>
    <property type="project" value="InterPro"/>
</dbReference>
<protein>
    <recommendedName>
        <fullName evidence="4">GBD/FH3 domain-containing protein</fullName>
    </recommendedName>
</protein>
<comment type="similarity">
    <text evidence="1">Belongs to the formin homology family. BNI1 subfamily.</text>
</comment>
<keyword evidence="2" id="KW-0175">Coiled coil</keyword>
<sequence length="1176" mass="130259">MSGSSLIVPVSIPSGSLHFATVESDGSVEDVIRFLLRNGEGTPEVLGDLEEYGWALQRIRKEQNGRRWEEDELESLGNALLSSSAAVGPLLNAAPQSAGSSRHFSSFPLTSHLHTSTLRLVSLHPYLSLRCSFLRVPEIHDGFQWTTFIARTTTVTDIIEHITEELGLTKSLPIPGAGALEYVLEEVWSDGTSEKSSRLSPNAIVSNILETPSVTNPFSRSATRTFRFSVPDEWYRRSKSRTNSTNSLEPSEATLRRLARLEESDEESEEGEGTAKQKDLVSPMPRSSSPDSTSSIQSFSTASGWRSSISQNRLSSLFESWVGSSSTTTNEPSTPERKSVSEPILVERHASSSSITKAAPVPPIPPGNDIGDLEQFLDDYGLKGPAREAVYKLPPEQRRYLLEQNIVRGASLSKGRASKAAATHAAQASTYSPATSSGILPRLVPQLTGDSGIMKRFSIVGWGASSTSPSNSPRASAEFASNAAAVSRDAHTPDLPPEASPIKPQSTGGLWGSWWTSSGGEKDSQTTESEKTAQWYVDGFRSGKADMKLVKHLISLRVHLSTASLAWIEDFVFECKGVEVLRKLLSGLVAKGGKQKMLREVEETVLLEAIKCVRVLLNTDVSSHSDPFNPVIKLNWTPQPGFQQGISDTALINHIVYSLHGASTKLRSLASDVLAAICYVSPDEGHKTVLAALSDYRVEFQEPFRFQELIWALRLADAHDEDIPNYAGYSNDEDGVWEARTATMAFINALTNFPNSLEERVLLREEFTRRGLNEVIVALRYVKPSESLITQLDIYTEEKFEDEEDLRERNLSGHRRAVSDSEIVLEDLIHSAKQYNDLYPTIVESISHFRTLIEHPGDIQFKADLLFIIDRFLEQVVALDDLNAGWTPFVKQFGESVKQITGSDLSARIGDGRIEDEVEMLRDKVGELERERTRMQDELGQQTAEISTLRALSTTLPSLAPRPGGRGGPENFHGLVQRLVQKEKQVLQLQTELDRLKIENPIDNREIEERAKKERDRAKWAALSEEIAKLKTQVGLMTESLSHSHTPFSTQNNEMEDTLGVKTKEVIYLKRALESVYSRFGRKEENRDQEVDAQLIASRAIDSLTEKDAEISSLRQEMEDLKQQLAAKPKFITEKDYKSQVAPPPPPPIKPKRATTMPAGQESSLISTLSLALAFA</sequence>
<feature type="compositionally biased region" description="Low complexity" evidence="3">
    <location>
        <begin position="324"/>
        <end position="333"/>
    </location>
</feature>
<keyword evidence="6" id="KW-1185">Reference proteome</keyword>
<comment type="caution">
    <text evidence="5">The sequence shown here is derived from an EMBL/GenBank/DDBJ whole genome shotgun (WGS) entry which is preliminary data.</text>
</comment>
<feature type="coiled-coil region" evidence="2">
    <location>
        <begin position="911"/>
        <end position="945"/>
    </location>
</feature>
<reference evidence="5" key="1">
    <citation type="submission" date="2022-07" db="EMBL/GenBank/DDBJ databases">
        <title>Genome Sequence of Physisporinus lineatus.</title>
        <authorList>
            <person name="Buettner E."/>
        </authorList>
    </citation>
    <scope>NUCLEOTIDE SEQUENCE</scope>
    <source>
        <strain evidence="5">VT162</strain>
    </source>
</reference>
<feature type="compositionally biased region" description="Low complexity" evidence="3">
    <location>
        <begin position="465"/>
        <end position="487"/>
    </location>
</feature>
<dbReference type="Pfam" id="PF06367">
    <property type="entry name" value="Drf_FH3"/>
    <property type="match status" value="1"/>
</dbReference>
<dbReference type="InterPro" id="IPR016024">
    <property type="entry name" value="ARM-type_fold"/>
</dbReference>
<dbReference type="GO" id="GO:0032153">
    <property type="term" value="C:cell division site"/>
    <property type="evidence" value="ECO:0007669"/>
    <property type="project" value="UniProtKB-ARBA"/>
</dbReference>
<dbReference type="InterPro" id="IPR014768">
    <property type="entry name" value="GBD/FH3_dom"/>
</dbReference>
<dbReference type="PROSITE" id="PS51232">
    <property type="entry name" value="GBD_FH3"/>
    <property type="match status" value="1"/>
</dbReference>
<feature type="domain" description="GBD/FH3" evidence="4">
    <location>
        <begin position="361"/>
        <end position="884"/>
    </location>
</feature>
<dbReference type="GO" id="GO:0005938">
    <property type="term" value="C:cell cortex"/>
    <property type="evidence" value="ECO:0007669"/>
    <property type="project" value="UniProtKB-ARBA"/>
</dbReference>
<feature type="compositionally biased region" description="Acidic residues" evidence="3">
    <location>
        <begin position="263"/>
        <end position="272"/>
    </location>
</feature>
<feature type="region of interest" description="Disordered" evidence="3">
    <location>
        <begin position="1133"/>
        <end position="1161"/>
    </location>
</feature>
<feature type="compositionally biased region" description="Low complexity" evidence="3">
    <location>
        <begin position="282"/>
        <end position="299"/>
    </location>
</feature>
<evidence type="ECO:0000256" key="1">
    <source>
        <dbReference type="ARBA" id="ARBA00037935"/>
    </source>
</evidence>
<dbReference type="InterPro" id="IPR010472">
    <property type="entry name" value="FH3_dom"/>
</dbReference>
<dbReference type="GO" id="GO:0030036">
    <property type="term" value="P:actin cytoskeleton organization"/>
    <property type="evidence" value="ECO:0007669"/>
    <property type="project" value="InterPro"/>
</dbReference>
<gene>
    <name evidence="5" type="ORF">NLI96_g7714</name>
</gene>
<dbReference type="Gene3D" id="1.25.10.10">
    <property type="entry name" value="Leucine-rich Repeat Variant"/>
    <property type="match status" value="1"/>
</dbReference>
<dbReference type="EMBL" id="JANAWD010000325">
    <property type="protein sequence ID" value="KAJ3481363.1"/>
    <property type="molecule type" value="Genomic_DNA"/>
</dbReference>
<dbReference type="SMART" id="SM01139">
    <property type="entry name" value="Drf_FH3"/>
    <property type="match status" value="1"/>
</dbReference>
<dbReference type="Pfam" id="PF06371">
    <property type="entry name" value="Drf_GBD"/>
    <property type="match status" value="1"/>
</dbReference>
<dbReference type="InterPro" id="IPR051661">
    <property type="entry name" value="Actin_filament_regulator"/>
</dbReference>
<dbReference type="Proteomes" id="UP001212997">
    <property type="component" value="Unassembled WGS sequence"/>
</dbReference>
<evidence type="ECO:0000313" key="6">
    <source>
        <dbReference type="Proteomes" id="UP001212997"/>
    </source>
</evidence>
<feature type="region of interest" description="Disordered" evidence="3">
    <location>
        <begin position="465"/>
        <end position="508"/>
    </location>
</feature>